<protein>
    <submittedName>
        <fullName evidence="1">Uncharacterized protein</fullName>
    </submittedName>
</protein>
<dbReference type="OrthoDB" id="273371at2759"/>
<dbReference type="GeneID" id="92513105"/>
<evidence type="ECO:0000313" key="1">
    <source>
        <dbReference type="EMBL" id="KAG5474261.1"/>
    </source>
</evidence>
<dbReference type="AlphaFoldDB" id="A0A836KHE7"/>
<accession>A0A836KHE7</accession>
<dbReference type="EMBL" id="JAFEUZ010000028">
    <property type="protein sequence ID" value="KAG5474261.1"/>
    <property type="molecule type" value="Genomic_DNA"/>
</dbReference>
<dbReference type="KEGG" id="lmat:92513105"/>
<reference evidence="1 2" key="1">
    <citation type="submission" date="2021-03" db="EMBL/GenBank/DDBJ databases">
        <title>Leishmania (Mundinia) martiniquensis Genome sequencing and assembly.</title>
        <authorList>
            <person name="Almutairi H."/>
            <person name="Gatherer D."/>
        </authorList>
    </citation>
    <scope>NUCLEOTIDE SEQUENCE [LARGE SCALE GENOMIC DNA]</scope>
    <source>
        <strain evidence="1">LSCM1</strain>
    </source>
</reference>
<gene>
    <name evidence="1" type="ORF">LSCM1_03040</name>
</gene>
<comment type="caution">
    <text evidence="1">The sequence shown here is derived from an EMBL/GenBank/DDBJ whole genome shotgun (WGS) entry which is preliminary data.</text>
</comment>
<proteinExistence type="predicted"/>
<dbReference type="RefSeq" id="XP_067177203.1">
    <property type="nucleotide sequence ID" value="XM_067320593.1"/>
</dbReference>
<organism evidence="1 2">
    <name type="scientific">Leishmania martiniquensis</name>
    <dbReference type="NCBI Taxonomy" id="1580590"/>
    <lineage>
        <taxon>Eukaryota</taxon>
        <taxon>Discoba</taxon>
        <taxon>Euglenozoa</taxon>
        <taxon>Kinetoplastea</taxon>
        <taxon>Metakinetoplastina</taxon>
        <taxon>Trypanosomatida</taxon>
        <taxon>Trypanosomatidae</taxon>
        <taxon>Leishmaniinae</taxon>
        <taxon>Leishmania</taxon>
    </lineage>
</organism>
<keyword evidence="2" id="KW-1185">Reference proteome</keyword>
<sequence length="252" mass="27036">MKRKTVPVEAAPLPTCTVVGPEDMMLVACTSGELFLVERNCAIVSGYCRDLLQAWEGAVRREVAQSRCEDSAVSDGATAEAIVMACIEPDSHGRYAGGPLAADPADIPFMPFPGAEDTSSFETIRHVPVTVVAEHYQQRLRGAEAITPTKLDRPSSKSVSSYGDRKGAHVIIPKPISPLAPIEIVDGALMYPVVVIPYTTPELMESALSYAHRKYKVDVDGERPGVESAVPATLASAEGRWRLIAVSVLTSM</sequence>
<name>A0A836KHE7_9TRYP</name>
<evidence type="ECO:0000313" key="2">
    <source>
        <dbReference type="Proteomes" id="UP000673552"/>
    </source>
</evidence>
<dbReference type="Proteomes" id="UP000673552">
    <property type="component" value="Chromosome 28"/>
</dbReference>